<dbReference type="EMBL" id="CAXJRC010000003">
    <property type="protein sequence ID" value="CAL2105056.1"/>
    <property type="molecule type" value="Genomic_DNA"/>
</dbReference>
<organism evidence="1 2">
    <name type="scientific">Tenacibaculum vairaonense</name>
    <dbReference type="NCBI Taxonomy" id="3137860"/>
    <lineage>
        <taxon>Bacteria</taxon>
        <taxon>Pseudomonadati</taxon>
        <taxon>Bacteroidota</taxon>
        <taxon>Flavobacteriia</taxon>
        <taxon>Flavobacteriales</taxon>
        <taxon>Flavobacteriaceae</taxon>
        <taxon>Tenacibaculum</taxon>
    </lineage>
</organism>
<sequence>MFKYNYIALRVSKKVLILCFLLLLGCKVKKDSKLKANEPTTIITEEYELIKSNNSNALLIVFPGGGELLSDTKQNFKIIEKAISSNISVLLINFNRHLWIDEETSSQLKIKIEKIVEENNLNSQEVFIGGMSIGGTVAISIANYLCKSNSLVQPKGVFVVDSPIDLYALYQSSKKDIIRTDLTKERLTEPKFIIKYFENEFGKDENLLINLQKVSPITVRTFNSNKIQNLKNKKIRFYTEPDTLWWKENRKINFESTNAYVLQKSYQLLKDKDWQNIELIQTENKGYRRNGDRHPHSWSIIDVDDLINWILK</sequence>
<dbReference type="PROSITE" id="PS51257">
    <property type="entry name" value="PROKAR_LIPOPROTEIN"/>
    <property type="match status" value="1"/>
</dbReference>
<reference evidence="1 2" key="1">
    <citation type="submission" date="2024-05" db="EMBL/GenBank/DDBJ databases">
        <authorList>
            <person name="Duchaud E."/>
        </authorList>
    </citation>
    <scope>NUCLEOTIDE SEQUENCE [LARGE SCALE GENOMIC DNA]</scope>
    <source>
        <strain evidence="1">Ena-SAMPLE-TAB-13-05-2024-13:56:06:370-140305</strain>
    </source>
</reference>
<dbReference type="InterPro" id="IPR029058">
    <property type="entry name" value="AB_hydrolase_fold"/>
</dbReference>
<keyword evidence="2" id="KW-1185">Reference proteome</keyword>
<comment type="caution">
    <text evidence="1">The sequence shown here is derived from an EMBL/GenBank/DDBJ whole genome shotgun (WGS) entry which is preliminary data.</text>
</comment>
<evidence type="ECO:0000313" key="1">
    <source>
        <dbReference type="EMBL" id="CAL2105056.1"/>
    </source>
</evidence>
<dbReference type="SUPFAM" id="SSF53474">
    <property type="entry name" value="alpha/beta-Hydrolases"/>
    <property type="match status" value="1"/>
</dbReference>
<gene>
    <name evidence="1" type="ORF">T190115A13A_120051</name>
</gene>
<evidence type="ECO:0008006" key="3">
    <source>
        <dbReference type="Google" id="ProtNLM"/>
    </source>
</evidence>
<evidence type="ECO:0000313" key="2">
    <source>
        <dbReference type="Proteomes" id="UP001497602"/>
    </source>
</evidence>
<name>A0ABM9PHH1_9FLAO</name>
<protein>
    <recommendedName>
        <fullName evidence="3">Alpha/beta hydrolase</fullName>
    </recommendedName>
</protein>
<dbReference type="Gene3D" id="3.40.50.1820">
    <property type="entry name" value="alpha/beta hydrolase"/>
    <property type="match status" value="1"/>
</dbReference>
<dbReference type="Proteomes" id="UP001497602">
    <property type="component" value="Unassembled WGS sequence"/>
</dbReference>
<dbReference type="RefSeq" id="WP_348736836.1">
    <property type="nucleotide sequence ID" value="NZ_CAXJRC010000003.1"/>
</dbReference>
<accession>A0ABM9PHH1</accession>
<proteinExistence type="predicted"/>